<gene>
    <name evidence="3" type="ORF">MSPICULIGERA_LOCUS3131</name>
</gene>
<feature type="compositionally biased region" description="Gly residues" evidence="2">
    <location>
        <begin position="118"/>
        <end position="127"/>
    </location>
</feature>
<sequence length="358" mass="37022">MIGSNGRNGRSGKYVLPPKNDDLSCQKCPTALQGPPGHPGVKGPRGNPGNHGTDGRPGAPARKGPPGPPGVRGPPGDIGMQGPPGDPGRVLNGAPPGQPGQLGHMGPRGKPGANGNDGRSGGAGPAGLRGDPGQRGSDGQRGLPGPTGPPGSPGIQGSCSHCPNDGRQAAPAPVAPADTQDAYSSPAQAPVAATYQTQEQGNSYEQNTPTKSAYEQEEQEEEEEEQQYEPKPTAAGGASAASLSYDNSVPSVQPPQGSEYARARAHGQQTLYYRDPSRSRAHAIPSRIPANFANEPPAYLEPMSRAHGTPNYGIQPQASYQRTASDYGFGAVGYQNTSPYQSNPNRWPPQRNQNGTFL</sequence>
<feature type="compositionally biased region" description="Polar residues" evidence="2">
    <location>
        <begin position="244"/>
        <end position="256"/>
    </location>
</feature>
<dbReference type="Pfam" id="PF01391">
    <property type="entry name" value="Collagen"/>
    <property type="match status" value="2"/>
</dbReference>
<evidence type="ECO:0000256" key="2">
    <source>
        <dbReference type="SAM" id="MobiDB-lite"/>
    </source>
</evidence>
<feature type="compositionally biased region" description="Low complexity" evidence="2">
    <location>
        <begin position="343"/>
        <end position="358"/>
    </location>
</feature>
<evidence type="ECO:0000313" key="3">
    <source>
        <dbReference type="EMBL" id="CAJ0564456.1"/>
    </source>
</evidence>
<keyword evidence="1" id="KW-0677">Repeat</keyword>
<dbReference type="Proteomes" id="UP001177023">
    <property type="component" value="Unassembled WGS sequence"/>
</dbReference>
<dbReference type="InterPro" id="IPR008160">
    <property type="entry name" value="Collagen"/>
</dbReference>
<evidence type="ECO:0000256" key="1">
    <source>
        <dbReference type="ARBA" id="ARBA00022737"/>
    </source>
</evidence>
<keyword evidence="4" id="KW-1185">Reference proteome</keyword>
<dbReference type="EMBL" id="CATQJA010000886">
    <property type="protein sequence ID" value="CAJ0564456.1"/>
    <property type="molecule type" value="Genomic_DNA"/>
</dbReference>
<name>A0AA36FR94_9BILA</name>
<proteinExistence type="predicted"/>
<feature type="region of interest" description="Disordered" evidence="2">
    <location>
        <begin position="1"/>
        <end position="358"/>
    </location>
</feature>
<dbReference type="AlphaFoldDB" id="A0AA36FR94"/>
<dbReference type="PANTHER" id="PTHR24637">
    <property type="entry name" value="COLLAGEN"/>
    <property type="match status" value="1"/>
</dbReference>
<feature type="compositionally biased region" description="Acidic residues" evidence="2">
    <location>
        <begin position="215"/>
        <end position="227"/>
    </location>
</feature>
<evidence type="ECO:0000313" key="4">
    <source>
        <dbReference type="Proteomes" id="UP001177023"/>
    </source>
</evidence>
<feature type="compositionally biased region" description="Polar residues" evidence="2">
    <location>
        <begin position="312"/>
        <end position="324"/>
    </location>
</feature>
<feature type="compositionally biased region" description="Pro residues" evidence="2">
    <location>
        <begin position="63"/>
        <end position="72"/>
    </location>
</feature>
<feature type="compositionally biased region" description="Polar residues" evidence="2">
    <location>
        <begin position="194"/>
        <end position="213"/>
    </location>
</feature>
<comment type="caution">
    <text evidence="3">The sequence shown here is derived from an EMBL/GenBank/DDBJ whole genome shotgun (WGS) entry which is preliminary data.</text>
</comment>
<accession>A0AA36FR94</accession>
<dbReference type="PANTHER" id="PTHR24637:SF421">
    <property type="entry name" value="CUTICLE COLLAGEN DPY-2"/>
    <property type="match status" value="1"/>
</dbReference>
<evidence type="ECO:0008006" key="5">
    <source>
        <dbReference type="Google" id="ProtNLM"/>
    </source>
</evidence>
<protein>
    <recommendedName>
        <fullName evidence="5">Collagen triple helix repeat protein</fullName>
    </recommendedName>
</protein>
<organism evidence="3 4">
    <name type="scientific">Mesorhabditis spiculigera</name>
    <dbReference type="NCBI Taxonomy" id="96644"/>
    <lineage>
        <taxon>Eukaryota</taxon>
        <taxon>Metazoa</taxon>
        <taxon>Ecdysozoa</taxon>
        <taxon>Nematoda</taxon>
        <taxon>Chromadorea</taxon>
        <taxon>Rhabditida</taxon>
        <taxon>Rhabditina</taxon>
        <taxon>Rhabditomorpha</taxon>
        <taxon>Rhabditoidea</taxon>
        <taxon>Rhabditidae</taxon>
        <taxon>Mesorhabditinae</taxon>
        <taxon>Mesorhabditis</taxon>
    </lineage>
</organism>
<feature type="non-terminal residue" evidence="3">
    <location>
        <position position="358"/>
    </location>
</feature>
<reference evidence="3" key="1">
    <citation type="submission" date="2023-06" db="EMBL/GenBank/DDBJ databases">
        <authorList>
            <person name="Delattre M."/>
        </authorList>
    </citation>
    <scope>NUCLEOTIDE SEQUENCE</scope>
    <source>
        <strain evidence="3">AF72</strain>
    </source>
</reference>